<evidence type="ECO:0000313" key="2">
    <source>
        <dbReference type="Proteomes" id="UP000535501"/>
    </source>
</evidence>
<dbReference type="Proteomes" id="UP000535501">
    <property type="component" value="Unassembled WGS sequence"/>
</dbReference>
<reference evidence="1 2" key="1">
    <citation type="submission" date="2020-08" db="EMBL/GenBank/DDBJ databases">
        <title>Genomic Encyclopedia of Type Strains, Phase IV (KMG-IV): sequencing the most valuable type-strain genomes for metagenomic binning, comparative biology and taxonomic classification.</title>
        <authorList>
            <person name="Goeker M."/>
        </authorList>
    </citation>
    <scope>NUCLEOTIDE SEQUENCE [LARGE SCALE GENOMIC DNA]</scope>
    <source>
        <strain evidence="1 2">DSM 102134</strain>
    </source>
</reference>
<dbReference type="RefSeq" id="WP_077546396.1">
    <property type="nucleotide sequence ID" value="NZ_JACHEJ010000001.1"/>
</dbReference>
<protein>
    <recommendedName>
        <fullName evidence="3">DUF1476 domain-containing protein</fullName>
    </recommendedName>
</protein>
<proteinExistence type="predicted"/>
<name>A0A7W9YUY7_9HYPH</name>
<sequence length="102" mass="11706">MTNMKDRERAFENKFALDEEQKFKAVVRRNKLLGRWAAELLGRDAGAYAQEVVEADFQEAGEEDVFRKLRADFDAAGVSISDEDIRQKMFAYLQDAVAEVKQ</sequence>
<comment type="caution">
    <text evidence="1">The sequence shown here is derived from an EMBL/GenBank/DDBJ whole genome shotgun (WGS) entry which is preliminary data.</text>
</comment>
<dbReference type="Gene3D" id="1.10.790.20">
    <property type="entry name" value="Domain of unknown function DUF1476"/>
    <property type="match status" value="1"/>
</dbReference>
<organism evidence="1 2">
    <name type="scientific">Pseudorhizobium flavum</name>
    <dbReference type="NCBI Taxonomy" id="1335061"/>
    <lineage>
        <taxon>Bacteria</taxon>
        <taxon>Pseudomonadati</taxon>
        <taxon>Pseudomonadota</taxon>
        <taxon>Alphaproteobacteria</taxon>
        <taxon>Hyphomicrobiales</taxon>
        <taxon>Rhizobiaceae</taxon>
        <taxon>Rhizobium/Agrobacterium group</taxon>
        <taxon>Pseudorhizobium</taxon>
    </lineage>
</organism>
<dbReference type="InterPro" id="IPR038293">
    <property type="entry name" value="ATPase_inh_sub_z_sf"/>
</dbReference>
<dbReference type="Pfam" id="PF07345">
    <property type="entry name" value="ATPaseInh_sub_z"/>
    <property type="match status" value="1"/>
</dbReference>
<dbReference type="PIRSF" id="PIRSF031780">
    <property type="entry name" value="UCP031780"/>
    <property type="match status" value="1"/>
</dbReference>
<dbReference type="InterPro" id="IPR009945">
    <property type="entry name" value="ATPase_inh_sub_z"/>
</dbReference>
<evidence type="ECO:0000313" key="1">
    <source>
        <dbReference type="EMBL" id="MBB6178900.1"/>
    </source>
</evidence>
<dbReference type="AlphaFoldDB" id="A0A7W9YUY7"/>
<evidence type="ECO:0008006" key="3">
    <source>
        <dbReference type="Google" id="ProtNLM"/>
    </source>
</evidence>
<keyword evidence="2" id="KW-1185">Reference proteome</keyword>
<dbReference type="EMBL" id="JACHEJ010000001">
    <property type="protein sequence ID" value="MBB6178900.1"/>
    <property type="molecule type" value="Genomic_DNA"/>
</dbReference>
<gene>
    <name evidence="1" type="ORF">HNQ75_000843</name>
</gene>
<accession>A0A7W9YUY7</accession>